<sequence>MTEISVENLRSQRERPSVLKTELAHIRSHDRCTLVFVMEGWDDAKTYEVWIHRLSPDLKWETLIAKGKKNALEFRAMLARDQTGLRECTFFIVDHDYDGLAGTDNGADIYVLPAYSVENLLTHTDVLGSLLTTEFRLVGAPQIRARITQQFAQTQAAFSACVRASCETLHATKRTSVGNVLIDEKHLRSIRIELNSATVGNPETLSKLVQTEQTLGSFDLESAREFFDLADLAMWTRGKFMMWFFKDWCAKLMQDRKSANPTLFDNTANDCSLSAEWSGFGSLAGRSPLPEKLDAFLKQAEESCKTNCQRPPVNQPH</sequence>
<dbReference type="InterPro" id="IPR029492">
    <property type="entry name" value="DUF4435"/>
</dbReference>
<evidence type="ECO:0000259" key="1">
    <source>
        <dbReference type="Pfam" id="PF14491"/>
    </source>
</evidence>
<accession>A0A540X714</accession>
<dbReference type="Proteomes" id="UP000315369">
    <property type="component" value="Unassembled WGS sequence"/>
</dbReference>
<name>A0A540X714_9BACT</name>
<evidence type="ECO:0000313" key="3">
    <source>
        <dbReference type="Proteomes" id="UP000315369"/>
    </source>
</evidence>
<dbReference type="AlphaFoldDB" id="A0A540X714"/>
<gene>
    <name evidence="2" type="ORF">FJV41_05555</name>
</gene>
<proteinExistence type="predicted"/>
<dbReference type="RefSeq" id="WP_141641350.1">
    <property type="nucleotide sequence ID" value="NZ_VIFM01000014.1"/>
</dbReference>
<keyword evidence="3" id="KW-1185">Reference proteome</keyword>
<dbReference type="EMBL" id="VIFM01000014">
    <property type="protein sequence ID" value="TQF17008.1"/>
    <property type="molecule type" value="Genomic_DNA"/>
</dbReference>
<comment type="caution">
    <text evidence="2">The sequence shown here is derived from an EMBL/GenBank/DDBJ whole genome shotgun (WGS) entry which is preliminary data.</text>
</comment>
<protein>
    <submittedName>
        <fullName evidence="2">DUF4435 domain-containing protein</fullName>
    </submittedName>
</protein>
<feature type="domain" description="DUF4435" evidence="1">
    <location>
        <begin position="34"/>
        <end position="257"/>
    </location>
</feature>
<organism evidence="2 3">
    <name type="scientific">Myxococcus llanfairpwllgwyngyllgogerychwyrndrobwllllantysiliogogogochensis</name>
    <dbReference type="NCBI Taxonomy" id="2590453"/>
    <lineage>
        <taxon>Bacteria</taxon>
        <taxon>Pseudomonadati</taxon>
        <taxon>Myxococcota</taxon>
        <taxon>Myxococcia</taxon>
        <taxon>Myxococcales</taxon>
        <taxon>Cystobacterineae</taxon>
        <taxon>Myxococcaceae</taxon>
        <taxon>Myxococcus</taxon>
    </lineage>
</organism>
<dbReference type="OrthoDB" id="9151824at2"/>
<reference evidence="2 3" key="1">
    <citation type="submission" date="2019-06" db="EMBL/GenBank/DDBJ databases">
        <authorList>
            <person name="Livingstone P."/>
            <person name="Whitworth D."/>
        </authorList>
    </citation>
    <scope>NUCLEOTIDE SEQUENCE [LARGE SCALE GENOMIC DNA]</scope>
    <source>
        <strain evidence="2 3">AM401</strain>
    </source>
</reference>
<evidence type="ECO:0000313" key="2">
    <source>
        <dbReference type="EMBL" id="TQF17008.1"/>
    </source>
</evidence>
<dbReference type="Pfam" id="PF14491">
    <property type="entry name" value="DUF4435"/>
    <property type="match status" value="1"/>
</dbReference>